<organism evidence="1 2">
    <name type="scientific">Ambrosiozyma monospora</name>
    <name type="common">Yeast</name>
    <name type="synonym">Endomycopsis monosporus</name>
    <dbReference type="NCBI Taxonomy" id="43982"/>
    <lineage>
        <taxon>Eukaryota</taxon>
        <taxon>Fungi</taxon>
        <taxon>Dikarya</taxon>
        <taxon>Ascomycota</taxon>
        <taxon>Saccharomycotina</taxon>
        <taxon>Pichiomycetes</taxon>
        <taxon>Pichiales</taxon>
        <taxon>Pichiaceae</taxon>
        <taxon>Ambrosiozyma</taxon>
    </lineage>
</organism>
<dbReference type="Proteomes" id="UP001165064">
    <property type="component" value="Unassembled WGS sequence"/>
</dbReference>
<proteinExistence type="predicted"/>
<comment type="caution">
    <text evidence="1">The sequence shown here is derived from an EMBL/GenBank/DDBJ whole genome shotgun (WGS) entry which is preliminary data.</text>
</comment>
<sequence>MSSAPPTTKAPTPISNHSHSINSHQGQPPVKVSITQHQPQNQQHMPTDLNQVLASHKRRQQYTRKDLGLDIDDENSQLTLNSMDFLKVQPNNRLQQLDNLSNSGSSQASSTVINPDFKDESQKITSNLNSMTKTTTS</sequence>
<evidence type="ECO:0000313" key="1">
    <source>
        <dbReference type="EMBL" id="GMF06008.1"/>
    </source>
</evidence>
<accession>A0ACB5UB77</accession>
<dbReference type="EMBL" id="BSXS01014811">
    <property type="protein sequence ID" value="GMF06008.1"/>
    <property type="molecule type" value="Genomic_DNA"/>
</dbReference>
<name>A0ACB5UB77_AMBMO</name>
<reference evidence="1" key="1">
    <citation type="submission" date="2023-04" db="EMBL/GenBank/DDBJ databases">
        <title>Ambrosiozyma monospora NBRC 10751.</title>
        <authorList>
            <person name="Ichikawa N."/>
            <person name="Sato H."/>
            <person name="Tonouchi N."/>
        </authorList>
    </citation>
    <scope>NUCLEOTIDE SEQUENCE</scope>
    <source>
        <strain evidence="1">NBRC 10751</strain>
    </source>
</reference>
<keyword evidence="2" id="KW-1185">Reference proteome</keyword>
<evidence type="ECO:0000313" key="2">
    <source>
        <dbReference type="Proteomes" id="UP001165064"/>
    </source>
</evidence>
<gene>
    <name evidence="1" type="ORF">Amon02_001253300</name>
</gene>
<protein>
    <submittedName>
        <fullName evidence="1">Unnamed protein product</fullName>
    </submittedName>
</protein>